<keyword evidence="1" id="KW-0472">Membrane</keyword>
<evidence type="ECO:0000256" key="1">
    <source>
        <dbReference type="SAM" id="Phobius"/>
    </source>
</evidence>
<sequence length="112" mass="10813">MLAAAIGAWSGGASGSPGWYPTYIPVVSVAPAAAGYGGTATAIVGALYALLAAFAAAPPPAQGFSSLCGQCAVNGVQNTADRAGVGAVAGERRALTAAHIVLSVGIHYVAND</sequence>
<gene>
    <name evidence="2" type="ORF">J4732_11530</name>
</gene>
<dbReference type="AlphaFoldDB" id="A0A939NJY7"/>
<feature type="transmembrane region" description="Helical" evidence="1">
    <location>
        <begin position="39"/>
        <end position="57"/>
    </location>
</feature>
<dbReference type="EMBL" id="JAGETR010000069">
    <property type="protein sequence ID" value="MBO2006888.1"/>
    <property type="molecule type" value="Genomic_DNA"/>
</dbReference>
<evidence type="ECO:0000313" key="2">
    <source>
        <dbReference type="EMBL" id="MBO2006888.1"/>
    </source>
</evidence>
<protein>
    <submittedName>
        <fullName evidence="2">Uncharacterized protein</fullName>
    </submittedName>
</protein>
<proteinExistence type="predicted"/>
<keyword evidence="1" id="KW-0812">Transmembrane</keyword>
<keyword evidence="1" id="KW-1133">Transmembrane helix</keyword>
<accession>A0A939NJY7</accession>
<organism evidence="2">
    <name type="scientific">Serratia marcescens</name>
    <dbReference type="NCBI Taxonomy" id="615"/>
    <lineage>
        <taxon>Bacteria</taxon>
        <taxon>Pseudomonadati</taxon>
        <taxon>Pseudomonadota</taxon>
        <taxon>Gammaproteobacteria</taxon>
        <taxon>Enterobacterales</taxon>
        <taxon>Yersiniaceae</taxon>
        <taxon>Serratia</taxon>
    </lineage>
</organism>
<reference evidence="2" key="1">
    <citation type="submission" date="2021-03" db="EMBL/GenBank/DDBJ databases">
        <title>Molecular epidemiology and mechanisms of colistin and carbapenem resistance in Enterobacteriaceae from clinical isolates, the environment and porcine samples in Pretoria, South Africa.</title>
        <authorList>
            <person name="Bogoshi D."/>
            <person name="Mbelle N.M."/>
            <person name="Naidoo V."/>
            <person name="Osei Sekyere J."/>
        </authorList>
    </citation>
    <scope>NUCLEOTIDE SEQUENCE</scope>
    <source>
        <strain evidence="2">C080</strain>
    </source>
</reference>
<name>A0A939NJY7_SERMA</name>
<comment type="caution">
    <text evidence="2">The sequence shown here is derived from an EMBL/GenBank/DDBJ whole genome shotgun (WGS) entry which is preliminary data.</text>
</comment>